<sequence length="45" mass="5141">MSLDILLEVMQCNGTMINYALDNNIDRYNFYGISGDFTEDAEMQA</sequence>
<dbReference type="Pfam" id="PF02388">
    <property type="entry name" value="FemAB"/>
    <property type="match status" value="1"/>
</dbReference>
<dbReference type="GO" id="GO:0044038">
    <property type="term" value="P:cell wall macromolecule biosynthetic process"/>
    <property type="evidence" value="ECO:0007669"/>
    <property type="project" value="InterPro"/>
</dbReference>
<dbReference type="EMBL" id="UHDK01000001">
    <property type="protein sequence ID" value="SUM32981.1"/>
    <property type="molecule type" value="Genomic_DNA"/>
</dbReference>
<dbReference type="InterPro" id="IPR003447">
    <property type="entry name" value="FEMABX"/>
</dbReference>
<evidence type="ECO:0000313" key="1">
    <source>
        <dbReference type="EMBL" id="SUM32981.1"/>
    </source>
</evidence>
<gene>
    <name evidence="1" type="primary">femA_4</name>
    <name evidence="1" type="ORF">NCTC12195_02432</name>
</gene>
<organism evidence="1 2">
    <name type="scientific">Staphylococcus gallinarum</name>
    <dbReference type="NCBI Taxonomy" id="1293"/>
    <lineage>
        <taxon>Bacteria</taxon>
        <taxon>Bacillati</taxon>
        <taxon>Bacillota</taxon>
        <taxon>Bacilli</taxon>
        <taxon>Bacillales</taxon>
        <taxon>Staphylococcaceae</taxon>
        <taxon>Staphylococcus</taxon>
    </lineage>
</organism>
<keyword evidence="1" id="KW-0012">Acyltransferase</keyword>
<evidence type="ECO:0000313" key="2">
    <source>
        <dbReference type="Proteomes" id="UP000255277"/>
    </source>
</evidence>
<name>A0A380FHR5_STAGA</name>
<protein>
    <submittedName>
        <fullName evidence="1">Methicillin resistance protein FemA</fullName>
        <ecNumber evidence="1">2.3.2.17</ecNumber>
    </submittedName>
</protein>
<dbReference type="GO" id="GO:0016755">
    <property type="term" value="F:aminoacyltransferase activity"/>
    <property type="evidence" value="ECO:0007669"/>
    <property type="project" value="InterPro"/>
</dbReference>
<dbReference type="PROSITE" id="PS51191">
    <property type="entry name" value="FEMABX"/>
    <property type="match status" value="1"/>
</dbReference>
<dbReference type="AlphaFoldDB" id="A0A380FHR5"/>
<reference evidence="1 2" key="1">
    <citation type="submission" date="2018-06" db="EMBL/GenBank/DDBJ databases">
        <authorList>
            <consortium name="Pathogen Informatics"/>
            <person name="Doyle S."/>
        </authorList>
    </citation>
    <scope>NUCLEOTIDE SEQUENCE [LARGE SCALE GENOMIC DNA]</scope>
    <source>
        <strain evidence="1 2">NCTC12195</strain>
    </source>
</reference>
<keyword evidence="1" id="KW-0808">Transferase</keyword>
<dbReference type="Proteomes" id="UP000255277">
    <property type="component" value="Unassembled WGS sequence"/>
</dbReference>
<proteinExistence type="predicted"/>
<accession>A0A380FHR5</accession>
<dbReference type="EC" id="2.3.2.17" evidence="1"/>